<dbReference type="InterPro" id="IPR036188">
    <property type="entry name" value="FAD/NAD-bd_sf"/>
</dbReference>
<dbReference type="Gene3D" id="3.30.410.10">
    <property type="entry name" value="Cholesterol Oxidase, domain 2"/>
    <property type="match status" value="1"/>
</dbReference>
<keyword evidence="3" id="KW-0732">Signal</keyword>
<gene>
    <name evidence="6" type="ORF">B2J93_1119</name>
</gene>
<keyword evidence="7" id="KW-1185">Reference proteome</keyword>
<dbReference type="PROSITE" id="PS00624">
    <property type="entry name" value="GMC_OXRED_2"/>
    <property type="match status" value="1"/>
</dbReference>
<dbReference type="InterPro" id="IPR015920">
    <property type="entry name" value="Cellobiose_DH-like_cyt"/>
</dbReference>
<name>A0A218YUI9_9HELO</name>
<dbReference type="EMBL" id="MZNU01000365">
    <property type="protein sequence ID" value="OWO99231.1"/>
    <property type="molecule type" value="Genomic_DNA"/>
</dbReference>
<dbReference type="AlphaFoldDB" id="A0A218YUI9"/>
<dbReference type="InterPro" id="IPR053208">
    <property type="entry name" value="GMC_Oxidoreductase_CD"/>
</dbReference>
<dbReference type="PANTHER" id="PTHR47190:SF4">
    <property type="entry name" value="DEHYDROGENASE, PUTATIVE-RELATED"/>
    <property type="match status" value="1"/>
</dbReference>
<dbReference type="InterPro" id="IPR000172">
    <property type="entry name" value="GMC_OxRdtase_N"/>
</dbReference>
<evidence type="ECO:0000256" key="3">
    <source>
        <dbReference type="SAM" id="SignalP"/>
    </source>
</evidence>
<comment type="caution">
    <text evidence="6">The sequence shown here is derived from an EMBL/GenBank/DDBJ whole genome shotgun (WGS) entry which is preliminary data.</text>
</comment>
<dbReference type="SUPFAM" id="SSF49344">
    <property type="entry name" value="CBD9-like"/>
    <property type="match status" value="1"/>
</dbReference>
<dbReference type="GO" id="GO:0050660">
    <property type="term" value="F:flavin adenine dinucleotide binding"/>
    <property type="evidence" value="ECO:0007669"/>
    <property type="project" value="InterPro"/>
</dbReference>
<evidence type="ECO:0000313" key="7">
    <source>
        <dbReference type="Proteomes" id="UP000242519"/>
    </source>
</evidence>
<dbReference type="SUPFAM" id="SSF54373">
    <property type="entry name" value="FAD-linked reductases, C-terminal domain"/>
    <property type="match status" value="1"/>
</dbReference>
<dbReference type="Proteomes" id="UP000242519">
    <property type="component" value="Unassembled WGS sequence"/>
</dbReference>
<protein>
    <recommendedName>
        <fullName evidence="4 5">Glucose-methanol-choline oxidoreductase N-terminal domain-containing protein</fullName>
    </recommendedName>
</protein>
<reference evidence="6 7" key="1">
    <citation type="submission" date="2017-04" db="EMBL/GenBank/DDBJ databases">
        <title>Draft genome sequence of Marssonina coronaria NL1: causal agent of apple blotch.</title>
        <authorList>
            <person name="Cheng Q."/>
        </authorList>
    </citation>
    <scope>NUCLEOTIDE SEQUENCE [LARGE SCALE GENOMIC DNA]</scope>
    <source>
        <strain evidence="6 7">NL1</strain>
    </source>
</reference>
<evidence type="ECO:0000256" key="2">
    <source>
        <dbReference type="RuleBase" id="RU003968"/>
    </source>
</evidence>
<dbReference type="Pfam" id="PF05199">
    <property type="entry name" value="GMC_oxred_C"/>
    <property type="match status" value="1"/>
</dbReference>
<dbReference type="STRING" id="503106.A0A218YUI9"/>
<dbReference type="InParanoid" id="A0A218YUI9"/>
<feature type="chain" id="PRO_5012691023" description="Glucose-methanol-choline oxidoreductase N-terminal domain-containing protein" evidence="3">
    <location>
        <begin position="17"/>
        <end position="796"/>
    </location>
</feature>
<dbReference type="Pfam" id="PF00732">
    <property type="entry name" value="GMC_oxred_N"/>
    <property type="match status" value="1"/>
</dbReference>
<dbReference type="Gene3D" id="3.50.50.60">
    <property type="entry name" value="FAD/NAD(P)-binding domain"/>
    <property type="match status" value="1"/>
</dbReference>
<dbReference type="CDD" id="cd09630">
    <property type="entry name" value="CDH_like_cytochrome"/>
    <property type="match status" value="1"/>
</dbReference>
<dbReference type="OrthoDB" id="413885at2759"/>
<dbReference type="PANTHER" id="PTHR47190">
    <property type="entry name" value="DEHYDROGENASE, PUTATIVE-RELATED"/>
    <property type="match status" value="1"/>
</dbReference>
<comment type="similarity">
    <text evidence="1 2">Belongs to the GMC oxidoreductase family.</text>
</comment>
<evidence type="ECO:0000313" key="6">
    <source>
        <dbReference type="EMBL" id="OWO99231.1"/>
    </source>
</evidence>
<organism evidence="6 7">
    <name type="scientific">Diplocarpon coronariae</name>
    <dbReference type="NCBI Taxonomy" id="2795749"/>
    <lineage>
        <taxon>Eukaryota</taxon>
        <taxon>Fungi</taxon>
        <taxon>Dikarya</taxon>
        <taxon>Ascomycota</taxon>
        <taxon>Pezizomycotina</taxon>
        <taxon>Leotiomycetes</taxon>
        <taxon>Helotiales</taxon>
        <taxon>Drepanopezizaceae</taxon>
        <taxon>Diplocarpon</taxon>
    </lineage>
</organism>
<feature type="domain" description="Glucose-methanol-choline oxidoreductase N-terminal" evidence="5">
    <location>
        <begin position="481"/>
        <end position="495"/>
    </location>
</feature>
<evidence type="ECO:0000259" key="5">
    <source>
        <dbReference type="PROSITE" id="PS00624"/>
    </source>
</evidence>
<keyword evidence="2" id="KW-0285">Flavoprotein</keyword>
<keyword evidence="2" id="KW-0274">FAD</keyword>
<feature type="signal peptide" evidence="3">
    <location>
        <begin position="1"/>
        <end position="16"/>
    </location>
</feature>
<sequence length="796" mass="83079">MRFSLFTWAFAAGAAAQQSSAYTDPNTGITFQGKTDTTGFSFGMAAPTTVGSDFIGQMVVPITAGYGGITLTGSMTGSLLVVAWPNEGKVVASFRQTSGYSSPAVYTNSALSLSPIANGTFVNGTHTSYTFLCGGCIMGNALTFQASTANIIIGWSFSRTAPTSPSSAELATFVYHEAGFGSFGLAMTSATSADYPTWASYATAASPGSGNSTTTAPSGNSTCTATSTVSNATYDYIVAGAGPAGIIVAQRLAETGKSVLLLERGQASTYQTGGRSTVSWNQTVTQYDVPSMAFYLSTAADTSEYCTDTANMAGCLLGGGTMVNALMFVRPQAADFDDKWPTGWKWDQVSASAVRLYERNPGTTMASEDEKRYDQGAVTILQQYFQSLGYSHVDAINDPNSKTAVYSYPPWDIQDGLRAGPVKSYLPLAKALSNFRLALNTKVVRVIRSGATATGVEVEDSTGARQIIKLNAGGSVVLASGSMSSPRILFNSGIGPADQIKIVQGGSACVTLPNEADWIDLPVGQNLKDHPIFTLSFNTTFLNNTMVAKDFTTPNQTNIYMFSQGIGPLVQSGQRLNFWTSLNTTSGIKFFQGTCSATGAGSIRIKLYLTHGATSQGALGINAQGATVFTSDPWLNTEDDRTATAKMIDILLEAARGGTLIQPANSTATGTSMVANKDYVQGSHFVGTISMGQRNDGTAVVDTNTKVFGTDNIFVVDGSIHPDLPTGNTQAMVMVVAEHAAAKIIALGASSSSNGSTVATPPTYDAVPMPSAVTSTAVPAVTTAATVTPGYEDDEC</sequence>
<dbReference type="Pfam" id="PF16010">
    <property type="entry name" value="CDH-cyt"/>
    <property type="match status" value="1"/>
</dbReference>
<accession>A0A218YUI9</accession>
<dbReference type="InterPro" id="IPR007867">
    <property type="entry name" value="GMC_OxRtase_C"/>
</dbReference>
<evidence type="ECO:0000256" key="1">
    <source>
        <dbReference type="ARBA" id="ARBA00010790"/>
    </source>
</evidence>
<proteinExistence type="inferred from homology"/>
<evidence type="ECO:0000259" key="4">
    <source>
        <dbReference type="PROSITE" id="PS00623"/>
    </source>
</evidence>
<dbReference type="SUPFAM" id="SSF51905">
    <property type="entry name" value="FAD/NAD(P)-binding domain"/>
    <property type="match status" value="1"/>
</dbReference>
<feature type="domain" description="Glucose-methanol-choline oxidoreductase N-terminal" evidence="4">
    <location>
        <begin position="314"/>
        <end position="337"/>
    </location>
</feature>
<dbReference type="Gene3D" id="2.60.40.1210">
    <property type="entry name" value="Cellobiose dehydrogenase, cytochrome domain"/>
    <property type="match status" value="1"/>
</dbReference>
<dbReference type="PROSITE" id="PS00623">
    <property type="entry name" value="GMC_OXRED_1"/>
    <property type="match status" value="1"/>
</dbReference>
<dbReference type="GO" id="GO:0016614">
    <property type="term" value="F:oxidoreductase activity, acting on CH-OH group of donors"/>
    <property type="evidence" value="ECO:0007669"/>
    <property type="project" value="InterPro"/>
</dbReference>